<accession>A0A1C7MVK0</accession>
<comment type="caution">
    <text evidence="2">The sequence shown here is derived from an EMBL/GenBank/DDBJ whole genome shotgun (WGS) entry which is preliminary data.</text>
</comment>
<protein>
    <submittedName>
        <fullName evidence="2">Uncharacterized protein</fullName>
    </submittedName>
</protein>
<evidence type="ECO:0000256" key="1">
    <source>
        <dbReference type="SAM" id="MobiDB-lite"/>
    </source>
</evidence>
<evidence type="ECO:0000313" key="2">
    <source>
        <dbReference type="EMBL" id="OBZ80778.1"/>
    </source>
</evidence>
<dbReference type="InParanoid" id="A0A1C7MVK0"/>
<dbReference type="AlphaFoldDB" id="A0A1C7MVK0"/>
<reference evidence="2 3" key="1">
    <citation type="submission" date="2016-03" db="EMBL/GenBank/DDBJ databases">
        <title>Choanephora cucurbitarum.</title>
        <authorList>
            <person name="Min B."/>
            <person name="Park H."/>
            <person name="Park J.-H."/>
            <person name="Shin H.-D."/>
            <person name="Choi I.-G."/>
        </authorList>
    </citation>
    <scope>NUCLEOTIDE SEQUENCE [LARGE SCALE GENOMIC DNA]</scope>
    <source>
        <strain evidence="2 3">KUS-F28377</strain>
    </source>
</reference>
<organism evidence="2 3">
    <name type="scientific">Choanephora cucurbitarum</name>
    <dbReference type="NCBI Taxonomy" id="101091"/>
    <lineage>
        <taxon>Eukaryota</taxon>
        <taxon>Fungi</taxon>
        <taxon>Fungi incertae sedis</taxon>
        <taxon>Mucoromycota</taxon>
        <taxon>Mucoromycotina</taxon>
        <taxon>Mucoromycetes</taxon>
        <taxon>Mucorales</taxon>
        <taxon>Mucorineae</taxon>
        <taxon>Choanephoraceae</taxon>
        <taxon>Choanephoroideae</taxon>
        <taxon>Choanephora</taxon>
    </lineage>
</organism>
<name>A0A1C7MVK0_9FUNG</name>
<feature type="region of interest" description="Disordered" evidence="1">
    <location>
        <begin position="139"/>
        <end position="177"/>
    </location>
</feature>
<sequence length="270" mass="30453">MKQGTESMQDFGPKLLLVITTITKDNFILQMSYFHDTVNEEVVRAVLPTKPKTTHEAVQSAIDMETGLKRIGSTYIGPKHSSPANAFEYKDDPMIIDQNYQRSRDKFKKGDQKKKCYIFDRSNQIVKDCYYLKKAKAAMPDHNEKKDKRPKKLGTHRSNLQQVTSVQSGSISSDSNQKIDENDLLDFTDNIFYKLYNQNSQGYIEEEQYVPNAMGGLRGRTNFSLPCVIKTTSNTNAANTTVLIDTGAMISSISEEEATKLGLQVEDAPL</sequence>
<proteinExistence type="predicted"/>
<dbReference type="Proteomes" id="UP000093000">
    <property type="component" value="Unassembled WGS sequence"/>
</dbReference>
<evidence type="ECO:0000313" key="3">
    <source>
        <dbReference type="Proteomes" id="UP000093000"/>
    </source>
</evidence>
<feature type="compositionally biased region" description="Polar residues" evidence="1">
    <location>
        <begin position="156"/>
        <end position="176"/>
    </location>
</feature>
<dbReference type="OrthoDB" id="5599418at2759"/>
<gene>
    <name evidence="2" type="ORF">A0J61_11173</name>
</gene>
<keyword evidence="3" id="KW-1185">Reference proteome</keyword>
<dbReference type="EMBL" id="LUGH01001739">
    <property type="protein sequence ID" value="OBZ80778.1"/>
    <property type="molecule type" value="Genomic_DNA"/>
</dbReference>